<evidence type="ECO:0000256" key="3">
    <source>
        <dbReference type="ARBA" id="ARBA00022475"/>
    </source>
</evidence>
<feature type="domain" description="ABC transmembrane type-1" evidence="8">
    <location>
        <begin position="70"/>
        <end position="268"/>
    </location>
</feature>
<dbReference type="PANTHER" id="PTHR43744:SF12">
    <property type="entry name" value="ABC TRANSPORTER PERMEASE PROTEIN MG189-RELATED"/>
    <property type="match status" value="1"/>
</dbReference>
<dbReference type="InterPro" id="IPR000515">
    <property type="entry name" value="MetI-like"/>
</dbReference>
<comment type="subcellular location">
    <subcellularLocation>
        <location evidence="1 7">Cell membrane</location>
        <topology evidence="1 7">Multi-pass membrane protein</topology>
    </subcellularLocation>
</comment>
<feature type="transmembrane region" description="Helical" evidence="7">
    <location>
        <begin position="245"/>
        <end position="267"/>
    </location>
</feature>
<keyword evidence="6 7" id="KW-0472">Membrane</keyword>
<evidence type="ECO:0000313" key="9">
    <source>
        <dbReference type="EMBL" id="KTD83972.1"/>
    </source>
</evidence>
<dbReference type="AlphaFoldDB" id="A0A0W1ARL5"/>
<feature type="transmembrane region" description="Helical" evidence="7">
    <location>
        <begin position="107"/>
        <end position="129"/>
    </location>
</feature>
<evidence type="ECO:0000313" key="10">
    <source>
        <dbReference type="Proteomes" id="UP000054709"/>
    </source>
</evidence>
<evidence type="ECO:0000256" key="5">
    <source>
        <dbReference type="ARBA" id="ARBA00022989"/>
    </source>
</evidence>
<feature type="transmembrane region" description="Helical" evidence="7">
    <location>
        <begin position="74"/>
        <end position="95"/>
    </location>
</feature>
<dbReference type="PANTHER" id="PTHR43744">
    <property type="entry name" value="ABC TRANSPORTER PERMEASE PROTEIN MG189-RELATED-RELATED"/>
    <property type="match status" value="1"/>
</dbReference>
<dbReference type="SUPFAM" id="SSF161098">
    <property type="entry name" value="MetI-like"/>
    <property type="match status" value="1"/>
</dbReference>
<reference evidence="9 10" key="1">
    <citation type="journal article" date="2015" name="Int. Biodeterior. Biodegradation">
        <title>Physiological and genetic screening methods for the isolation of methyl tert-butyl ether-degrading bacteria for bioremediation purposes.</title>
        <authorList>
            <person name="Guisado I.M."/>
            <person name="Purswani J."/>
            <person name="Gonzalez Lopez J."/>
            <person name="Pozo C."/>
        </authorList>
    </citation>
    <scope>NUCLEOTIDE SEQUENCE [LARGE SCALE GENOMIC DNA]</scope>
    <source>
        <strain evidence="9 10">SH7</strain>
    </source>
</reference>
<accession>A0A0W1ARL5</accession>
<dbReference type="CDD" id="cd06261">
    <property type="entry name" value="TM_PBP2"/>
    <property type="match status" value="1"/>
</dbReference>
<evidence type="ECO:0000256" key="7">
    <source>
        <dbReference type="RuleBase" id="RU363032"/>
    </source>
</evidence>
<evidence type="ECO:0000256" key="2">
    <source>
        <dbReference type="ARBA" id="ARBA00022448"/>
    </source>
</evidence>
<gene>
    <name evidence="9" type="ORF">UQ64_27785</name>
</gene>
<dbReference type="GO" id="GO:0005886">
    <property type="term" value="C:plasma membrane"/>
    <property type="evidence" value="ECO:0007669"/>
    <property type="project" value="UniProtKB-SubCell"/>
</dbReference>
<dbReference type="Proteomes" id="UP000054709">
    <property type="component" value="Unassembled WGS sequence"/>
</dbReference>
<dbReference type="RefSeq" id="WP_060626050.1">
    <property type="nucleotide sequence ID" value="NZ_LCZJ02000037.1"/>
</dbReference>
<keyword evidence="3" id="KW-1003">Cell membrane</keyword>
<feature type="transmembrane region" description="Helical" evidence="7">
    <location>
        <begin position="149"/>
        <end position="168"/>
    </location>
</feature>
<evidence type="ECO:0000259" key="8">
    <source>
        <dbReference type="PROSITE" id="PS50928"/>
    </source>
</evidence>
<evidence type="ECO:0000256" key="4">
    <source>
        <dbReference type="ARBA" id="ARBA00022692"/>
    </source>
</evidence>
<sequence>MKRRNRSSSILLEVIAWVSGLLMLLPIYIMLVNSFKGRSEIFTDTFGLPESFSFEYYAAAMDKMNFLSAFKNSLLVSIISIGLIIIFSSMTSWMLVRLKNKLSNGILLLFVGTMLIPFQSVMIPLMQYLNKWDIPSLHFSMINTHYGLIFMYIGFGLSMSVFLYHGFIKGVPIALEEAAMIEGCNTWQTFWKVVFPMLTPITMTVGILNLLWIWNDYLLPSLTLTSPALRTIPLSTFFFFGEFTIQWNLAMAGLVVSIIPVIIFYLFAQKYIIKGVMAGAVK</sequence>
<keyword evidence="4 7" id="KW-0812">Transmembrane</keyword>
<keyword evidence="10" id="KW-1185">Reference proteome</keyword>
<comment type="similarity">
    <text evidence="7">Belongs to the binding-protein-dependent transport system permease family.</text>
</comment>
<feature type="transmembrane region" description="Helical" evidence="7">
    <location>
        <begin position="189"/>
        <end position="214"/>
    </location>
</feature>
<feature type="transmembrane region" description="Helical" evidence="7">
    <location>
        <begin position="12"/>
        <end position="31"/>
    </location>
</feature>
<dbReference type="GO" id="GO:0055085">
    <property type="term" value="P:transmembrane transport"/>
    <property type="evidence" value="ECO:0007669"/>
    <property type="project" value="InterPro"/>
</dbReference>
<dbReference type="PROSITE" id="PS50928">
    <property type="entry name" value="ABC_TM1"/>
    <property type="match status" value="1"/>
</dbReference>
<evidence type="ECO:0000256" key="1">
    <source>
        <dbReference type="ARBA" id="ARBA00004651"/>
    </source>
</evidence>
<name>A0A0W1ARL5_9BACL</name>
<keyword evidence="2 7" id="KW-0813">Transport</keyword>
<dbReference type="EMBL" id="LCZJ02000037">
    <property type="protein sequence ID" value="KTD83972.1"/>
    <property type="molecule type" value="Genomic_DNA"/>
</dbReference>
<keyword evidence="5 7" id="KW-1133">Transmembrane helix</keyword>
<comment type="caution">
    <text evidence="9">The sequence shown here is derived from an EMBL/GenBank/DDBJ whole genome shotgun (WGS) entry which is preliminary data.</text>
</comment>
<proteinExistence type="inferred from homology"/>
<organism evidence="9 10">
    <name type="scientific">Paenibacillus etheri</name>
    <dbReference type="NCBI Taxonomy" id="1306852"/>
    <lineage>
        <taxon>Bacteria</taxon>
        <taxon>Bacillati</taxon>
        <taxon>Bacillota</taxon>
        <taxon>Bacilli</taxon>
        <taxon>Bacillales</taxon>
        <taxon>Paenibacillaceae</taxon>
        <taxon>Paenibacillus</taxon>
    </lineage>
</organism>
<dbReference type="Pfam" id="PF00528">
    <property type="entry name" value="BPD_transp_1"/>
    <property type="match status" value="1"/>
</dbReference>
<dbReference type="InterPro" id="IPR035906">
    <property type="entry name" value="MetI-like_sf"/>
</dbReference>
<dbReference type="Gene3D" id="1.10.3720.10">
    <property type="entry name" value="MetI-like"/>
    <property type="match status" value="1"/>
</dbReference>
<protein>
    <submittedName>
        <fullName evidence="9">Sugar ABC transporter permease</fullName>
    </submittedName>
</protein>
<evidence type="ECO:0000256" key="6">
    <source>
        <dbReference type="ARBA" id="ARBA00023136"/>
    </source>
</evidence>
<dbReference type="OrthoDB" id="9772609at2"/>